<protein>
    <submittedName>
        <fullName evidence="3">FAD-binding oxidoreductase</fullName>
    </submittedName>
</protein>
<proteinExistence type="predicted"/>
<dbReference type="SUPFAM" id="SSF51905">
    <property type="entry name" value="FAD/NAD(P)-binding domain"/>
    <property type="match status" value="1"/>
</dbReference>
<dbReference type="InterPro" id="IPR036188">
    <property type="entry name" value="FAD/NAD-bd_sf"/>
</dbReference>
<name>A0ABT8XC12_9HYPH</name>
<dbReference type="Proteomes" id="UP001177080">
    <property type="component" value="Unassembled WGS sequence"/>
</dbReference>
<dbReference type="PANTHER" id="PTHR13847:SF281">
    <property type="entry name" value="FAD DEPENDENT OXIDOREDUCTASE DOMAIN-CONTAINING PROTEIN"/>
    <property type="match status" value="1"/>
</dbReference>
<dbReference type="Gene3D" id="3.50.50.60">
    <property type="entry name" value="FAD/NAD(P)-binding domain"/>
    <property type="match status" value="1"/>
</dbReference>
<evidence type="ECO:0000259" key="2">
    <source>
        <dbReference type="Pfam" id="PF01266"/>
    </source>
</evidence>
<keyword evidence="4" id="KW-1185">Reference proteome</keyword>
<keyword evidence="1" id="KW-0560">Oxidoreductase</keyword>
<dbReference type="PANTHER" id="PTHR13847">
    <property type="entry name" value="SARCOSINE DEHYDROGENASE-RELATED"/>
    <property type="match status" value="1"/>
</dbReference>
<dbReference type="RefSeq" id="WP_244761607.1">
    <property type="nucleotide sequence ID" value="NZ_JALJCJ010000004.1"/>
</dbReference>
<feature type="domain" description="FAD dependent oxidoreductase" evidence="2">
    <location>
        <begin position="34"/>
        <end position="388"/>
    </location>
</feature>
<reference evidence="3" key="1">
    <citation type="submission" date="2022-04" db="EMBL/GenBank/DDBJ databases">
        <title>Shinella lacus sp. nov., a novel member of the genus Shinella from water.</title>
        <authorList>
            <person name="Deng Y."/>
        </authorList>
    </citation>
    <scope>NUCLEOTIDE SEQUENCE</scope>
    <source>
        <strain evidence="3">JCM 31239</strain>
    </source>
</reference>
<comment type="caution">
    <text evidence="3">The sequence shown here is derived from an EMBL/GenBank/DDBJ whole genome shotgun (WGS) entry which is preliminary data.</text>
</comment>
<accession>A0ABT8XC12</accession>
<dbReference type="Gene3D" id="3.30.9.10">
    <property type="entry name" value="D-Amino Acid Oxidase, subunit A, domain 2"/>
    <property type="match status" value="1"/>
</dbReference>
<gene>
    <name evidence="3" type="ORF">GB928_007195</name>
</gene>
<evidence type="ECO:0000313" key="3">
    <source>
        <dbReference type="EMBL" id="MDO6120964.1"/>
    </source>
</evidence>
<dbReference type="Pfam" id="PF01266">
    <property type="entry name" value="DAO"/>
    <property type="match status" value="1"/>
</dbReference>
<evidence type="ECO:0000256" key="1">
    <source>
        <dbReference type="ARBA" id="ARBA00023002"/>
    </source>
</evidence>
<organism evidence="3 4">
    <name type="scientific">Shinella curvata</name>
    <dbReference type="NCBI Taxonomy" id="1817964"/>
    <lineage>
        <taxon>Bacteria</taxon>
        <taxon>Pseudomonadati</taxon>
        <taxon>Pseudomonadota</taxon>
        <taxon>Alphaproteobacteria</taxon>
        <taxon>Hyphomicrobiales</taxon>
        <taxon>Rhizobiaceae</taxon>
        <taxon>Shinella</taxon>
    </lineage>
</organism>
<dbReference type="EMBL" id="WHSC02000002">
    <property type="protein sequence ID" value="MDO6120964.1"/>
    <property type="molecule type" value="Genomic_DNA"/>
</dbReference>
<sequence>MGVTSQAVLPASLWAATAAKAPTYAPSGSVSRADVAVVGAGYTGLSTALHLAKRGLNVLVIEASEPGWGASGRNGGQIISGLKFEPDELEREFGDRLGPVMVSEMGSSGSLVRSLIEQYQIDCHARFDGWIHAAHGDKPMREIVGPRASQWKSRGVSTRVLDSAEVARMVGTPAGLYAGGWLDPRGGVLQPLSYARGLARAAIEEGATIYAYTPVRSISRSAGKWRLNLGSSEVIADRVVLATNAYTDDLWPGLKQTVVPVTSFQVATYPLPEDVRNSVIPGGQGVTDTRRLLHYFRLDHEGRLVMGGRSPVDDNPTMDDAAALTTTIARTFPQAASAPIQFLWSGKVALTKDSLPHIHVLDDGLFAALGCNGRGVANCTMIGKVMSEFVAGARADDLPLPVTAPDPFKMHAFRKIGVIVASQYYRLLDKLESK</sequence>
<evidence type="ECO:0000313" key="4">
    <source>
        <dbReference type="Proteomes" id="UP001177080"/>
    </source>
</evidence>
<dbReference type="InterPro" id="IPR006076">
    <property type="entry name" value="FAD-dep_OxRdtase"/>
</dbReference>